<feature type="signal peptide" evidence="4">
    <location>
        <begin position="1"/>
        <end position="29"/>
    </location>
</feature>
<dbReference type="Gene3D" id="3.100.10.10">
    <property type="match status" value="1"/>
</dbReference>
<proteinExistence type="inferred from homology"/>
<dbReference type="Proteomes" id="UP000654075">
    <property type="component" value="Unassembled WGS sequence"/>
</dbReference>
<evidence type="ECO:0000256" key="4">
    <source>
        <dbReference type="SAM" id="SignalP"/>
    </source>
</evidence>
<keyword evidence="4" id="KW-0732">Signal</keyword>
<dbReference type="Pfam" id="PF00828">
    <property type="entry name" value="Ribosomal_L27A"/>
    <property type="match status" value="1"/>
</dbReference>
<feature type="domain" description="Large ribosomal subunit protein uL15/eL18" evidence="5">
    <location>
        <begin position="284"/>
        <end position="347"/>
    </location>
</feature>
<dbReference type="GO" id="GO:0022625">
    <property type="term" value="C:cytosolic large ribosomal subunit"/>
    <property type="evidence" value="ECO:0007669"/>
    <property type="project" value="TreeGrafter"/>
</dbReference>
<keyword evidence="2" id="KW-0689">Ribosomal protein</keyword>
<organism evidence="6 7">
    <name type="scientific">Polarella glacialis</name>
    <name type="common">Dinoflagellate</name>
    <dbReference type="NCBI Taxonomy" id="89957"/>
    <lineage>
        <taxon>Eukaryota</taxon>
        <taxon>Sar</taxon>
        <taxon>Alveolata</taxon>
        <taxon>Dinophyceae</taxon>
        <taxon>Suessiales</taxon>
        <taxon>Suessiaceae</taxon>
        <taxon>Polarella</taxon>
    </lineage>
</organism>
<comment type="caution">
    <text evidence="6">The sequence shown here is derived from an EMBL/GenBank/DDBJ whole genome shotgun (WGS) entry which is preliminary data.</text>
</comment>
<accession>A0A813HTN6</accession>
<dbReference type="InterPro" id="IPR005749">
    <property type="entry name" value="Ribosomal_uL15_bac-type"/>
</dbReference>
<dbReference type="InterPro" id="IPR030878">
    <property type="entry name" value="Ribosomal_uL15"/>
</dbReference>
<dbReference type="InterPro" id="IPR036227">
    <property type="entry name" value="Ribosomal_uL15/eL18_sf"/>
</dbReference>
<name>A0A813HTN6_POLGL</name>
<evidence type="ECO:0000256" key="3">
    <source>
        <dbReference type="ARBA" id="ARBA00023274"/>
    </source>
</evidence>
<evidence type="ECO:0000313" key="6">
    <source>
        <dbReference type="EMBL" id="CAE8641771.1"/>
    </source>
</evidence>
<protein>
    <recommendedName>
        <fullName evidence="5">Large ribosomal subunit protein uL15/eL18 domain-containing protein</fullName>
    </recommendedName>
</protein>
<dbReference type="PANTHER" id="PTHR12934:SF11">
    <property type="entry name" value="LARGE RIBOSOMAL SUBUNIT PROTEIN UL15M"/>
    <property type="match status" value="1"/>
</dbReference>
<feature type="chain" id="PRO_5032543270" description="Large ribosomal subunit protein uL15/eL18 domain-containing protein" evidence="4">
    <location>
        <begin position="30"/>
        <end position="382"/>
    </location>
</feature>
<comment type="similarity">
    <text evidence="1">Belongs to the universal ribosomal protein uL15 family.</text>
</comment>
<reference evidence="6" key="1">
    <citation type="submission" date="2021-02" db="EMBL/GenBank/DDBJ databases">
        <authorList>
            <person name="Dougan E. K."/>
            <person name="Rhodes N."/>
            <person name="Thang M."/>
            <person name="Chan C."/>
        </authorList>
    </citation>
    <scope>NUCLEOTIDE SEQUENCE</scope>
</reference>
<sequence>MAMLPLRTSVGPLVAACVVLLGTPTLTDAFASLAAANSPAPKSLGSPRLTLQRANGASPAAGLSKSRGQSNSLCGAVVALFAAGALARRGRRSSAAARNAFSSSSSGFMGSSCSSTQLTSSTWATPACQDEDPYAAASHSGLRSMEMKAQVWWIRNNGFDGPAKGGAKIFDSRRRESRRRGEELFRHDVDNFELCIHNLIPAPGSRKKRIIRGRGKYGHHGRTCGWGKTSVGAKKRGRRTINPGYEGGQFPLHITTPILSKEDRDSMKQDPFTPISLKVLNMCEDGDEVDFMELVTRGFPVKKYRKFDRVKVKGTDKDVFEVKNLTVYAHAFEPPAREKIEKNGGRCIRLSEFGNLPVDENAVKVNLFPQAALAEVEAPAAE</sequence>
<dbReference type="EMBL" id="CAJNNV010032997">
    <property type="protein sequence ID" value="CAE8641771.1"/>
    <property type="molecule type" value="Genomic_DNA"/>
</dbReference>
<evidence type="ECO:0000256" key="1">
    <source>
        <dbReference type="ARBA" id="ARBA00007320"/>
    </source>
</evidence>
<dbReference type="OrthoDB" id="419424at2759"/>
<evidence type="ECO:0000256" key="2">
    <source>
        <dbReference type="ARBA" id="ARBA00022980"/>
    </source>
</evidence>
<dbReference type="GO" id="GO:0003735">
    <property type="term" value="F:structural constituent of ribosome"/>
    <property type="evidence" value="ECO:0007669"/>
    <property type="project" value="InterPro"/>
</dbReference>
<dbReference type="GO" id="GO:0006412">
    <property type="term" value="P:translation"/>
    <property type="evidence" value="ECO:0007669"/>
    <property type="project" value="InterPro"/>
</dbReference>
<dbReference type="InterPro" id="IPR021131">
    <property type="entry name" value="Ribosomal_uL15/eL18"/>
</dbReference>
<dbReference type="SUPFAM" id="SSF52080">
    <property type="entry name" value="Ribosomal proteins L15p and L18e"/>
    <property type="match status" value="1"/>
</dbReference>
<gene>
    <name evidence="6" type="ORF">PGLA1383_LOCUS56364</name>
</gene>
<keyword evidence="3" id="KW-0687">Ribonucleoprotein</keyword>
<dbReference type="HAMAP" id="MF_01341">
    <property type="entry name" value="Ribosomal_uL15"/>
    <property type="match status" value="1"/>
</dbReference>
<dbReference type="PANTHER" id="PTHR12934">
    <property type="entry name" value="50S RIBOSOMAL PROTEIN L15"/>
    <property type="match status" value="1"/>
</dbReference>
<evidence type="ECO:0000259" key="5">
    <source>
        <dbReference type="Pfam" id="PF00828"/>
    </source>
</evidence>
<dbReference type="AlphaFoldDB" id="A0A813HTN6"/>
<keyword evidence="7" id="KW-1185">Reference proteome</keyword>
<evidence type="ECO:0000313" key="7">
    <source>
        <dbReference type="Proteomes" id="UP000654075"/>
    </source>
</evidence>